<organism evidence="1">
    <name type="scientific">Zea mays</name>
    <name type="common">Maize</name>
    <dbReference type="NCBI Taxonomy" id="4577"/>
    <lineage>
        <taxon>Eukaryota</taxon>
        <taxon>Viridiplantae</taxon>
        <taxon>Streptophyta</taxon>
        <taxon>Embryophyta</taxon>
        <taxon>Tracheophyta</taxon>
        <taxon>Spermatophyta</taxon>
        <taxon>Magnoliopsida</taxon>
        <taxon>Liliopsida</taxon>
        <taxon>Poales</taxon>
        <taxon>Poaceae</taxon>
        <taxon>PACMAD clade</taxon>
        <taxon>Panicoideae</taxon>
        <taxon>Andropogonodae</taxon>
        <taxon>Andropogoneae</taxon>
        <taxon>Tripsacinae</taxon>
        <taxon>Zea</taxon>
    </lineage>
</organism>
<evidence type="ECO:0000313" key="1">
    <source>
        <dbReference type="EMBL" id="PWZ45209.1"/>
    </source>
</evidence>
<name>A0A3L6GBE4_MAIZE</name>
<dbReference type="Proteomes" id="UP000251960">
    <property type="component" value="Chromosome 10"/>
</dbReference>
<proteinExistence type="predicted"/>
<dbReference type="EMBL" id="NCVQ01000002">
    <property type="protein sequence ID" value="PWZ45209.1"/>
    <property type="molecule type" value="Genomic_DNA"/>
</dbReference>
<accession>A0A3L6GBE4</accession>
<protein>
    <submittedName>
        <fullName evidence="1">Uncharacterized protein</fullName>
    </submittedName>
</protein>
<gene>
    <name evidence="1" type="ORF">Zm00014a_029633</name>
</gene>
<reference evidence="1" key="1">
    <citation type="journal article" date="2018" name="Nat. Genet.">
        <title>Extensive intraspecific gene order and gene structural variations between Mo17 and other maize genomes.</title>
        <authorList>
            <person name="Sun S."/>
            <person name="Zhou Y."/>
            <person name="Chen J."/>
            <person name="Shi J."/>
            <person name="Zhao H."/>
            <person name="Zhao H."/>
            <person name="Song W."/>
            <person name="Zhang M."/>
            <person name="Cui Y."/>
            <person name="Dong X."/>
            <person name="Liu H."/>
            <person name="Ma X."/>
            <person name="Jiao Y."/>
            <person name="Wang B."/>
            <person name="Wei X."/>
            <person name="Stein J.C."/>
            <person name="Glaubitz J.C."/>
            <person name="Lu F."/>
            <person name="Yu G."/>
            <person name="Liang C."/>
            <person name="Fengler K."/>
            <person name="Li B."/>
            <person name="Rafalski A."/>
            <person name="Schnable P.S."/>
            <person name="Ware D.H."/>
            <person name="Buckler E.S."/>
            <person name="Lai J."/>
        </authorList>
    </citation>
    <scope>NUCLEOTIDE SEQUENCE [LARGE SCALE GENOMIC DNA]</scope>
    <source>
        <tissue evidence="1">Seedling</tissue>
    </source>
</reference>
<sequence>MKYAKLVA</sequence>
<comment type="caution">
    <text evidence="1">The sequence shown here is derived from an EMBL/GenBank/DDBJ whole genome shotgun (WGS) entry which is preliminary data.</text>
</comment>